<dbReference type="GO" id="GO:0000123">
    <property type="term" value="C:histone acetyltransferase complex"/>
    <property type="evidence" value="ECO:0007669"/>
    <property type="project" value="InterPro"/>
</dbReference>
<comment type="caution">
    <text evidence="12">The sequence shown here is derived from an EMBL/GenBank/DDBJ whole genome shotgun (WGS) entry which is preliminary data.</text>
</comment>
<name>A0A8J2K3J3_9HEXA</name>
<dbReference type="InterPro" id="IPR015418">
    <property type="entry name" value="Eaf6"/>
</dbReference>
<keyword evidence="7 9" id="KW-0804">Transcription</keyword>
<keyword evidence="4" id="KW-0156">Chromatin regulator</keyword>
<feature type="compositionally biased region" description="Basic and acidic residues" evidence="11">
    <location>
        <begin position="71"/>
        <end position="89"/>
    </location>
</feature>
<gene>
    <name evidence="12" type="ORF">AFUS01_LOCUS19260</name>
</gene>
<dbReference type="EMBL" id="CAJVCH010197391">
    <property type="protein sequence ID" value="CAG7730634.1"/>
    <property type="molecule type" value="Genomic_DNA"/>
</dbReference>
<evidence type="ECO:0000256" key="2">
    <source>
        <dbReference type="ARBA" id="ARBA00010916"/>
    </source>
</evidence>
<protein>
    <recommendedName>
        <fullName evidence="3">Chromatin modification-related protein MEAF6</fullName>
    </recommendedName>
</protein>
<evidence type="ECO:0000313" key="12">
    <source>
        <dbReference type="EMBL" id="CAG7730634.1"/>
    </source>
</evidence>
<comment type="similarity">
    <text evidence="2 9">Belongs to the EAF6 family.</text>
</comment>
<evidence type="ECO:0000256" key="3">
    <source>
        <dbReference type="ARBA" id="ARBA00019141"/>
    </source>
</evidence>
<dbReference type="GO" id="GO:0005634">
    <property type="term" value="C:nucleus"/>
    <property type="evidence" value="ECO:0007669"/>
    <property type="project" value="UniProtKB-SubCell"/>
</dbReference>
<organism evidence="12 13">
    <name type="scientific">Allacma fusca</name>
    <dbReference type="NCBI Taxonomy" id="39272"/>
    <lineage>
        <taxon>Eukaryota</taxon>
        <taxon>Metazoa</taxon>
        <taxon>Ecdysozoa</taxon>
        <taxon>Arthropoda</taxon>
        <taxon>Hexapoda</taxon>
        <taxon>Collembola</taxon>
        <taxon>Symphypleona</taxon>
        <taxon>Sminthuridae</taxon>
        <taxon>Allacma</taxon>
    </lineage>
</organism>
<evidence type="ECO:0000256" key="7">
    <source>
        <dbReference type="ARBA" id="ARBA00023163"/>
    </source>
</evidence>
<evidence type="ECO:0000256" key="11">
    <source>
        <dbReference type="SAM" id="MobiDB-lite"/>
    </source>
</evidence>
<feature type="compositionally biased region" description="Basic and acidic residues" evidence="11">
    <location>
        <begin position="97"/>
        <end position="106"/>
    </location>
</feature>
<feature type="coiled-coil region" evidence="10">
    <location>
        <begin position="14"/>
        <end position="48"/>
    </location>
</feature>
<dbReference type="AlphaFoldDB" id="A0A8J2K3J3"/>
<dbReference type="PANTHER" id="PTHR13476">
    <property type="entry name" value="CHROMATIN MODIFICATION-RELATED PROTEIN MEAF6"/>
    <property type="match status" value="1"/>
</dbReference>
<sequence>MDLNFNPQMKLPTYVNTRQELKNIISEREKMEAELKEVEADLFNFEDSSLRRGGPYFGRIARGERAERIIEDIKSNKTETDSNDNHGSESETPGAESSRKVRESERLFSNSSVTSQVHAKKKKGLSDVKPVSLNSASKRP</sequence>
<evidence type="ECO:0000313" key="13">
    <source>
        <dbReference type="Proteomes" id="UP000708208"/>
    </source>
</evidence>
<dbReference type="Pfam" id="PF09340">
    <property type="entry name" value="NuA4"/>
    <property type="match status" value="1"/>
</dbReference>
<evidence type="ECO:0000256" key="10">
    <source>
        <dbReference type="SAM" id="Coils"/>
    </source>
</evidence>
<feature type="region of interest" description="Disordered" evidence="11">
    <location>
        <begin position="71"/>
        <end position="140"/>
    </location>
</feature>
<evidence type="ECO:0000256" key="9">
    <source>
        <dbReference type="RuleBase" id="RU368022"/>
    </source>
</evidence>
<proteinExistence type="inferred from homology"/>
<evidence type="ECO:0000256" key="5">
    <source>
        <dbReference type="ARBA" id="ARBA00023015"/>
    </source>
</evidence>
<dbReference type="GO" id="GO:0006325">
    <property type="term" value="P:chromatin organization"/>
    <property type="evidence" value="ECO:0007669"/>
    <property type="project" value="UniProtKB-KW"/>
</dbReference>
<keyword evidence="8" id="KW-0539">Nucleus</keyword>
<evidence type="ECO:0000256" key="8">
    <source>
        <dbReference type="ARBA" id="ARBA00023242"/>
    </source>
</evidence>
<comment type="subcellular location">
    <subcellularLocation>
        <location evidence="1">Nucleus</location>
    </subcellularLocation>
</comment>
<keyword evidence="5 9" id="KW-0805">Transcription regulation</keyword>
<accession>A0A8J2K3J3</accession>
<keyword evidence="6 10" id="KW-0175">Coiled coil</keyword>
<evidence type="ECO:0000256" key="4">
    <source>
        <dbReference type="ARBA" id="ARBA00022853"/>
    </source>
</evidence>
<evidence type="ECO:0000256" key="6">
    <source>
        <dbReference type="ARBA" id="ARBA00023054"/>
    </source>
</evidence>
<reference evidence="12" key="1">
    <citation type="submission" date="2021-06" db="EMBL/GenBank/DDBJ databases">
        <authorList>
            <person name="Hodson N. C."/>
            <person name="Mongue J. A."/>
            <person name="Jaron S. K."/>
        </authorList>
    </citation>
    <scope>NUCLEOTIDE SEQUENCE</scope>
</reference>
<keyword evidence="13" id="KW-1185">Reference proteome</keyword>
<dbReference type="Proteomes" id="UP000708208">
    <property type="component" value="Unassembled WGS sequence"/>
</dbReference>
<feature type="compositionally biased region" description="Polar residues" evidence="11">
    <location>
        <begin position="107"/>
        <end position="117"/>
    </location>
</feature>
<evidence type="ECO:0000256" key="1">
    <source>
        <dbReference type="ARBA" id="ARBA00004123"/>
    </source>
</evidence>